<evidence type="ECO:0000256" key="3">
    <source>
        <dbReference type="SAM" id="MobiDB-lite"/>
    </source>
</evidence>
<evidence type="ECO:0000256" key="1">
    <source>
        <dbReference type="ARBA" id="ARBA00004241"/>
    </source>
</evidence>
<dbReference type="NCBIfam" id="TIGR02532">
    <property type="entry name" value="IV_pilin_GFxxxE"/>
    <property type="match status" value="1"/>
</dbReference>
<name>A0A316D848_9BACL</name>
<reference evidence="5 6" key="1">
    <citation type="submission" date="2018-05" db="EMBL/GenBank/DDBJ databases">
        <title>Genomic Encyclopedia of Type Strains, Phase IV (KMG-IV): sequencing the most valuable type-strain genomes for metagenomic binning, comparative biology and taxonomic classification.</title>
        <authorList>
            <person name="Goeker M."/>
        </authorList>
    </citation>
    <scope>NUCLEOTIDE SEQUENCE [LARGE SCALE GENOMIC DNA]</scope>
    <source>
        <strain evidence="5 6">DSM 18773</strain>
    </source>
</reference>
<gene>
    <name evidence="5" type="ORF">C7459_12013</name>
</gene>
<keyword evidence="2" id="KW-0178">Competence</keyword>
<dbReference type="InterPro" id="IPR045584">
    <property type="entry name" value="Pilin-like"/>
</dbReference>
<evidence type="ECO:0000313" key="6">
    <source>
        <dbReference type="Proteomes" id="UP000245634"/>
    </source>
</evidence>
<comment type="caution">
    <text evidence="5">The sequence shown here is derived from an EMBL/GenBank/DDBJ whole genome shotgun (WGS) entry which is preliminary data.</text>
</comment>
<dbReference type="Proteomes" id="UP000245634">
    <property type="component" value="Unassembled WGS sequence"/>
</dbReference>
<dbReference type="SUPFAM" id="SSF54523">
    <property type="entry name" value="Pili subunits"/>
    <property type="match status" value="1"/>
</dbReference>
<feature type="region of interest" description="Disordered" evidence="3">
    <location>
        <begin position="114"/>
        <end position="162"/>
    </location>
</feature>
<dbReference type="GO" id="GO:0009986">
    <property type="term" value="C:cell surface"/>
    <property type="evidence" value="ECO:0007669"/>
    <property type="project" value="UniProtKB-SubCell"/>
</dbReference>
<comment type="subcellular location">
    <subcellularLocation>
        <location evidence="1">Cell surface</location>
    </subcellularLocation>
</comment>
<keyword evidence="4" id="KW-1133">Transmembrane helix</keyword>
<dbReference type="Pfam" id="PF07963">
    <property type="entry name" value="N_methyl"/>
    <property type="match status" value="1"/>
</dbReference>
<dbReference type="PROSITE" id="PS00409">
    <property type="entry name" value="PROKAR_NTER_METHYL"/>
    <property type="match status" value="1"/>
</dbReference>
<protein>
    <submittedName>
        <fullName evidence="5">Prepilin-type N-terminal cleavage/methylation domain-containing protein</fullName>
    </submittedName>
</protein>
<accession>A0A316D848</accession>
<feature type="compositionally biased region" description="Basic and acidic residues" evidence="3">
    <location>
        <begin position="129"/>
        <end position="141"/>
    </location>
</feature>
<dbReference type="RefSeq" id="WP_211320429.1">
    <property type="nucleotide sequence ID" value="NZ_QGGL01000020.1"/>
</dbReference>
<evidence type="ECO:0000256" key="2">
    <source>
        <dbReference type="ARBA" id="ARBA00023287"/>
    </source>
</evidence>
<keyword evidence="4" id="KW-0472">Membrane</keyword>
<feature type="compositionally biased region" description="Acidic residues" evidence="3">
    <location>
        <begin position="148"/>
        <end position="162"/>
    </location>
</feature>
<keyword evidence="4" id="KW-0812">Transmembrane</keyword>
<dbReference type="InterPro" id="IPR012902">
    <property type="entry name" value="N_methyl_site"/>
</dbReference>
<dbReference type="EMBL" id="QGGL01000020">
    <property type="protein sequence ID" value="PWK06250.1"/>
    <property type="molecule type" value="Genomic_DNA"/>
</dbReference>
<proteinExistence type="predicted"/>
<evidence type="ECO:0000313" key="5">
    <source>
        <dbReference type="EMBL" id="PWK06250.1"/>
    </source>
</evidence>
<dbReference type="AlphaFoldDB" id="A0A316D848"/>
<dbReference type="Gene3D" id="3.30.700.10">
    <property type="entry name" value="Glycoprotein, Type 4 Pilin"/>
    <property type="match status" value="1"/>
</dbReference>
<evidence type="ECO:0000256" key="4">
    <source>
        <dbReference type="SAM" id="Phobius"/>
    </source>
</evidence>
<sequence>MALLRKLVNKLKEERGVTLIELLAVIVILGIIAAIGIPSILNSRQDAEKSTGNANAQTLSEVAHRLVISGEKYVATKSEDKDDVQFDFKEVLTKSGLTVDDTKLNESTFSYAADGGTYTLDPTEGTVTYKHDDGDAAKAESTDTTTDGSDDTGGADDSGDEQ</sequence>
<feature type="transmembrane region" description="Helical" evidence="4">
    <location>
        <begin position="20"/>
        <end position="41"/>
    </location>
</feature>
<dbReference type="GO" id="GO:0030420">
    <property type="term" value="P:establishment of competence for transformation"/>
    <property type="evidence" value="ECO:0007669"/>
    <property type="project" value="UniProtKB-KW"/>
</dbReference>
<organism evidence="5 6">
    <name type="scientific">Tumebacillus permanentifrigoris</name>
    <dbReference type="NCBI Taxonomy" id="378543"/>
    <lineage>
        <taxon>Bacteria</taxon>
        <taxon>Bacillati</taxon>
        <taxon>Bacillota</taxon>
        <taxon>Bacilli</taxon>
        <taxon>Bacillales</taxon>
        <taxon>Alicyclobacillaceae</taxon>
        <taxon>Tumebacillus</taxon>
    </lineage>
</organism>
<keyword evidence="6" id="KW-1185">Reference proteome</keyword>